<evidence type="ECO:0000313" key="3">
    <source>
        <dbReference type="Proteomes" id="UP000242814"/>
    </source>
</evidence>
<dbReference type="VEuPathDB" id="FungiDB:PABG_11390"/>
<evidence type="ECO:0000313" key="2">
    <source>
        <dbReference type="EMBL" id="ODH45108.1"/>
    </source>
</evidence>
<proteinExistence type="predicted"/>
<accession>A0A1D2JPJ3</accession>
<protein>
    <submittedName>
        <fullName evidence="2">Uncharacterized protein</fullName>
    </submittedName>
</protein>
<feature type="region of interest" description="Disordered" evidence="1">
    <location>
        <begin position="156"/>
        <end position="192"/>
    </location>
</feature>
<comment type="caution">
    <text evidence="2">The sequence shown here is derived from an EMBL/GenBank/DDBJ whole genome shotgun (WGS) entry which is preliminary data.</text>
</comment>
<dbReference type="Proteomes" id="UP000242814">
    <property type="component" value="Unassembled WGS sequence"/>
</dbReference>
<feature type="compositionally biased region" description="Polar residues" evidence="1">
    <location>
        <begin position="172"/>
        <end position="183"/>
    </location>
</feature>
<evidence type="ECO:0000256" key="1">
    <source>
        <dbReference type="SAM" id="MobiDB-lite"/>
    </source>
</evidence>
<organism evidence="2 3">
    <name type="scientific">Paracoccidioides brasiliensis</name>
    <dbReference type="NCBI Taxonomy" id="121759"/>
    <lineage>
        <taxon>Eukaryota</taxon>
        <taxon>Fungi</taxon>
        <taxon>Dikarya</taxon>
        <taxon>Ascomycota</taxon>
        <taxon>Pezizomycotina</taxon>
        <taxon>Eurotiomycetes</taxon>
        <taxon>Eurotiomycetidae</taxon>
        <taxon>Onygenales</taxon>
        <taxon>Ajellomycetaceae</taxon>
        <taxon>Paracoccidioides</taxon>
    </lineage>
</organism>
<reference evidence="2 3" key="1">
    <citation type="submission" date="2016-06" db="EMBL/GenBank/DDBJ databases">
        <authorList>
            <person name="Kjaerup R.B."/>
            <person name="Dalgaard T.S."/>
            <person name="Juul-Madsen H.R."/>
        </authorList>
    </citation>
    <scope>NUCLEOTIDE SEQUENCE [LARGE SCALE GENOMIC DNA]</scope>
    <source>
        <strain evidence="2 3">Pb300</strain>
    </source>
</reference>
<dbReference type="VEuPathDB" id="FungiDB:PADG_03762"/>
<dbReference type="AlphaFoldDB" id="A0A1D2JPJ3"/>
<sequence>MAELPRWRGKAVDDLDKIPSTEQEWLEMVKTYSLVNAKLQNLCSYGSFSASTVPKAAFLTVRCIWPEVMTVGDALPYILRTGLYFSEEHVAQATKLINRKLLGLDKLDTLFDVICSQTKTPREWLCTLADGLGPFSMLVSLKRQILDKGLHTAPREEPLPITYAPRKKGHYNASQSSSGQMPDSLNPRHPKRLRLGDFDAIDDHPAPSEPSTPPNIELTEETLDEIPDDIPDPRTPTETLVVDFMVNLLGGLACLLQPLAYQTVCVANAFETTYQFGPLPNDGSIPFSLPPDKNLPEMVIFEAKRAHCGTGQGVTVVGQQSMEHVAYIWKRHKNDQLPRNPRTYHTFMIAQDFLSFYISIGTYDKEYLDYIFSPGDVPVVAQRGKKHFLRIQEFGPFQVDERDEMELLIHIILCLIISQHTPTNEGDLIQKGSELTCNLSNLL</sequence>
<gene>
    <name evidence="2" type="ORF">ACO22_00403</name>
</gene>
<dbReference type="EMBL" id="LZYO01000007">
    <property type="protein sequence ID" value="ODH45108.1"/>
    <property type="molecule type" value="Genomic_DNA"/>
</dbReference>
<name>A0A1D2JPJ3_PARBR</name>